<keyword evidence="1" id="KW-0812">Transmembrane</keyword>
<reference evidence="2 3" key="1">
    <citation type="submission" date="2014-03" db="EMBL/GenBank/DDBJ databases">
        <title>Bradyrhizobium valentinum sp. nov., isolated from effective nodules of Lupinus mariae-josephae, a lupine endemic of basic-lime soils in Eastern Spain.</title>
        <authorList>
            <person name="Duran D."/>
            <person name="Rey L."/>
            <person name="Navarro A."/>
            <person name="Busquets A."/>
            <person name="Imperial J."/>
            <person name="Ruiz-Argueso T."/>
        </authorList>
    </citation>
    <scope>NUCLEOTIDE SEQUENCE [LARGE SCALE GENOMIC DNA]</scope>
    <source>
        <strain evidence="2 3">Ro19</strain>
    </source>
</reference>
<evidence type="ECO:0008006" key="4">
    <source>
        <dbReference type="Google" id="ProtNLM"/>
    </source>
</evidence>
<protein>
    <recommendedName>
        <fullName evidence="4">DUF4145 domain-containing protein</fullName>
    </recommendedName>
</protein>
<name>A0A0R3MV49_9BRAD</name>
<proteinExistence type="predicted"/>
<evidence type="ECO:0000313" key="2">
    <source>
        <dbReference type="EMBL" id="KRR23929.1"/>
    </source>
</evidence>
<accession>A0A0R3MV49</accession>
<dbReference type="RefSeq" id="WP_057844437.1">
    <property type="nucleotide sequence ID" value="NZ_LLYA01000157.1"/>
</dbReference>
<evidence type="ECO:0000256" key="1">
    <source>
        <dbReference type="SAM" id="Phobius"/>
    </source>
</evidence>
<keyword evidence="1" id="KW-0472">Membrane</keyword>
<gene>
    <name evidence="2" type="ORF">CQ13_26460</name>
</gene>
<dbReference type="EMBL" id="LLYA01000157">
    <property type="protein sequence ID" value="KRR23929.1"/>
    <property type="molecule type" value="Genomic_DNA"/>
</dbReference>
<dbReference type="OrthoDB" id="8005296at2"/>
<organism evidence="2 3">
    <name type="scientific">Bradyrhizobium retamae</name>
    <dbReference type="NCBI Taxonomy" id="1300035"/>
    <lineage>
        <taxon>Bacteria</taxon>
        <taxon>Pseudomonadati</taxon>
        <taxon>Pseudomonadota</taxon>
        <taxon>Alphaproteobacteria</taxon>
        <taxon>Hyphomicrobiales</taxon>
        <taxon>Nitrobacteraceae</taxon>
        <taxon>Bradyrhizobium</taxon>
    </lineage>
</organism>
<feature type="transmembrane region" description="Helical" evidence="1">
    <location>
        <begin position="6"/>
        <end position="27"/>
    </location>
</feature>
<keyword evidence="1" id="KW-1133">Transmembrane helix</keyword>
<dbReference type="AlphaFoldDB" id="A0A0R3MV49"/>
<dbReference type="Proteomes" id="UP000052023">
    <property type="component" value="Unassembled WGS sequence"/>
</dbReference>
<evidence type="ECO:0000313" key="3">
    <source>
        <dbReference type="Proteomes" id="UP000052023"/>
    </source>
</evidence>
<comment type="caution">
    <text evidence="2">The sequence shown here is derived from an EMBL/GenBank/DDBJ whole genome shotgun (WGS) entry which is preliminary data.</text>
</comment>
<keyword evidence="3" id="KW-1185">Reference proteome</keyword>
<sequence length="204" mass="22913">MDWKAFIAAIVGSLAWPFVILSLLFILRKQLVGLADRLQEFSLAGAKATFEKQLETAREEAERLPPPSSPDAIPDDQRIVPLTDEKKFLRLANEFPEAAITEVYKDIEGILFRIGEILGIPRTGADRIMNELYERREVDENARDLFHTLRKARNLSAHGTGDRRVSPGEALDYRDHSIRLMTRLSFVLGKVEAAADIKKAKGSA</sequence>